<dbReference type="PROSITE" id="PS00018">
    <property type="entry name" value="EF_HAND_1"/>
    <property type="match status" value="1"/>
</dbReference>
<feature type="chain" id="PRO_5011900502" evidence="1">
    <location>
        <begin position="23"/>
        <end position="245"/>
    </location>
</feature>
<evidence type="ECO:0000313" key="2">
    <source>
        <dbReference type="EMBL" id="OOG00245.1"/>
    </source>
</evidence>
<dbReference type="EMBL" id="KV907493">
    <property type="protein sequence ID" value="OOG00245.1"/>
    <property type="molecule type" value="Genomic_DNA"/>
</dbReference>
<reference evidence="2" key="1">
    <citation type="submission" date="2016-12" db="EMBL/GenBank/DDBJ databases">
        <authorList>
            <consortium name="DOE Joint Genome Institute"/>
            <person name="Riley R."/>
            <person name="Kuo A."/>
            <person name="Sun H."/>
            <person name="Pangilinan J."/>
            <person name="Culley D."/>
            <person name="Salamov A."/>
            <person name="Magnuson J."/>
            <person name="Bruno K."/>
            <person name="Henrissat B."/>
            <person name="Berka R."/>
            <person name="Tsang A."/>
            <person name="Barry K."/>
            <person name="lapidus A."/>
            <person name="Martin J."/>
            <person name="Lindquist E."/>
            <person name="Wang Z."/>
            <person name="Baker S."/>
            <person name="Grigoriev I."/>
            <person name="Nordberg H.P."/>
            <person name="Cantor M.N."/>
            <person name="Hua S.X."/>
        </authorList>
    </citation>
    <scope>NUCLEOTIDE SEQUENCE [LARGE SCALE GENOMIC DNA]</scope>
    <source>
        <strain evidence="2">ITEM 5010</strain>
    </source>
</reference>
<name>A0A1R3S0G5_ASPC5</name>
<keyword evidence="4" id="KW-1185">Reference proteome</keyword>
<dbReference type="EMBL" id="KV907493">
    <property type="protein sequence ID" value="OOG00263.1"/>
    <property type="molecule type" value="Genomic_DNA"/>
</dbReference>
<feature type="signal peptide" evidence="1">
    <location>
        <begin position="1"/>
        <end position="22"/>
    </location>
</feature>
<dbReference type="AlphaFoldDB" id="A0A1R3S0G5"/>
<dbReference type="Proteomes" id="UP000188318">
    <property type="component" value="Unassembled WGS sequence"/>
</dbReference>
<evidence type="ECO:0000313" key="3">
    <source>
        <dbReference type="EMBL" id="OOG00263.1"/>
    </source>
</evidence>
<proteinExistence type="predicted"/>
<evidence type="ECO:0000313" key="4">
    <source>
        <dbReference type="Proteomes" id="UP000188318"/>
    </source>
</evidence>
<protein>
    <submittedName>
        <fullName evidence="2">Uncharacterized protein</fullName>
    </submittedName>
</protein>
<sequence length="245" mass="24639">MFNFTWKLLVGGILHFLAIADAAPTLTSRDLPTTAAFISETTTTFAHTTLTATGTDGAVIIAKETGVAIPDGHLNAAVGVETNGTVYITDSTITTNGLSANGLHTYGDGSTAYLSNVAIATDQGGGLIVVKDSTANTYGTLSALVYSTGNIPVSSLSDTAAIAHVYPTDIDATGDVDVDEISAITLYLIGSSGTGALNAGNTPWSAAVYVDSSSTGALTGESHVDSIGQEDGSSIIPGQYGVGVA</sequence>
<accession>A0A1R3S0G5</accession>
<evidence type="ECO:0000256" key="1">
    <source>
        <dbReference type="SAM" id="SignalP"/>
    </source>
</evidence>
<keyword evidence="1" id="KW-0732">Signal</keyword>
<dbReference type="InterPro" id="IPR018247">
    <property type="entry name" value="EF_Hand_1_Ca_BS"/>
</dbReference>
<organism evidence="2 4">
    <name type="scientific">Aspergillus carbonarius (strain ITEM 5010)</name>
    <dbReference type="NCBI Taxonomy" id="602072"/>
    <lineage>
        <taxon>Eukaryota</taxon>
        <taxon>Fungi</taxon>
        <taxon>Dikarya</taxon>
        <taxon>Ascomycota</taxon>
        <taxon>Pezizomycotina</taxon>
        <taxon>Eurotiomycetes</taxon>
        <taxon>Eurotiomycetidae</taxon>
        <taxon>Eurotiales</taxon>
        <taxon>Aspergillaceae</taxon>
        <taxon>Aspergillus</taxon>
        <taxon>Aspergillus subgen. Circumdati</taxon>
    </lineage>
</organism>
<gene>
    <name evidence="2" type="ORF">ASPCADRAFT_125301</name>
    <name evidence="3" type="ORF">ASPCADRAFT_125319</name>
</gene>
<reference evidence="4" key="2">
    <citation type="journal article" date="2017" name="Genome Biol.">
        <title>Comparative genomics reveals high biological diversity and specific adaptations in the industrially and medically important fungal genus Aspergillus.</title>
        <authorList>
            <person name="de Vries R.P."/>
            <person name="Riley R."/>
            <person name="Wiebenga A."/>
            <person name="Aguilar-Osorio G."/>
            <person name="Amillis S."/>
            <person name="Uchima C.A."/>
            <person name="Anderluh G."/>
            <person name="Asadollahi M."/>
            <person name="Askin M."/>
            <person name="Barry K."/>
            <person name="Battaglia E."/>
            <person name="Bayram O."/>
            <person name="Benocci T."/>
            <person name="Braus-Stromeyer S.A."/>
            <person name="Caldana C."/>
            <person name="Canovas D."/>
            <person name="Cerqueira G.C."/>
            <person name="Chen F."/>
            <person name="Chen W."/>
            <person name="Choi C."/>
            <person name="Clum A."/>
            <person name="Dos Santos R.A."/>
            <person name="Damasio A.R."/>
            <person name="Diallinas G."/>
            <person name="Emri T."/>
            <person name="Fekete E."/>
            <person name="Flipphi M."/>
            <person name="Freyberg S."/>
            <person name="Gallo A."/>
            <person name="Gournas C."/>
            <person name="Habgood R."/>
            <person name="Hainaut M."/>
            <person name="Harispe M.L."/>
            <person name="Henrissat B."/>
            <person name="Hilden K.S."/>
            <person name="Hope R."/>
            <person name="Hossain A."/>
            <person name="Karabika E."/>
            <person name="Karaffa L."/>
            <person name="Karanyi Z."/>
            <person name="Krasevec N."/>
            <person name="Kuo A."/>
            <person name="Kusch H."/>
            <person name="LaButti K."/>
            <person name="Lagendijk E.L."/>
            <person name="Lapidus A."/>
            <person name="Levasseur A."/>
            <person name="Lindquist E."/>
            <person name="Lipzen A."/>
            <person name="Logrieco A.F."/>
            <person name="MacCabe A."/>
            <person name="Maekelae M.R."/>
            <person name="Malavazi I."/>
            <person name="Melin P."/>
            <person name="Meyer V."/>
            <person name="Mielnichuk N."/>
            <person name="Miskei M."/>
            <person name="Molnar A.P."/>
            <person name="Mule G."/>
            <person name="Ngan C.Y."/>
            <person name="Orejas M."/>
            <person name="Orosz E."/>
            <person name="Ouedraogo J.P."/>
            <person name="Overkamp K.M."/>
            <person name="Park H.-S."/>
            <person name="Perrone G."/>
            <person name="Piumi F."/>
            <person name="Punt P.J."/>
            <person name="Ram A.F."/>
            <person name="Ramon A."/>
            <person name="Rauscher S."/>
            <person name="Record E."/>
            <person name="Riano-Pachon D.M."/>
            <person name="Robert V."/>
            <person name="Roehrig J."/>
            <person name="Ruller R."/>
            <person name="Salamov A."/>
            <person name="Salih N.S."/>
            <person name="Samson R.A."/>
            <person name="Sandor E."/>
            <person name="Sanguinetti M."/>
            <person name="Schuetze T."/>
            <person name="Sepcic K."/>
            <person name="Shelest E."/>
            <person name="Sherlock G."/>
            <person name="Sophianopoulou V."/>
            <person name="Squina F.M."/>
            <person name="Sun H."/>
            <person name="Susca A."/>
            <person name="Todd R.B."/>
            <person name="Tsang A."/>
            <person name="Unkles S.E."/>
            <person name="van de Wiele N."/>
            <person name="van Rossen-Uffink D."/>
            <person name="Oliveira J.V."/>
            <person name="Vesth T.C."/>
            <person name="Visser J."/>
            <person name="Yu J.-H."/>
            <person name="Zhou M."/>
            <person name="Andersen M.R."/>
            <person name="Archer D.B."/>
            <person name="Baker S.E."/>
            <person name="Benoit I."/>
            <person name="Brakhage A.A."/>
            <person name="Braus G.H."/>
            <person name="Fischer R."/>
            <person name="Frisvad J.C."/>
            <person name="Goldman G.H."/>
            <person name="Houbraken J."/>
            <person name="Oakley B."/>
            <person name="Pocsi I."/>
            <person name="Scazzocchio C."/>
            <person name="Seiboth B."/>
            <person name="vanKuyk P.A."/>
            <person name="Wortman J."/>
            <person name="Dyer P.S."/>
            <person name="Grigoriev I.V."/>
        </authorList>
    </citation>
    <scope>NUCLEOTIDE SEQUENCE [LARGE SCALE GENOMIC DNA]</scope>
    <source>
        <strain evidence="4">ITEM 5010</strain>
    </source>
</reference>
<dbReference type="VEuPathDB" id="FungiDB:ASPCADRAFT_125301"/>
<dbReference type="OrthoDB" id="10018600at2759"/>
<dbReference type="VEuPathDB" id="FungiDB:ASPCADRAFT_125319"/>